<dbReference type="InterPro" id="IPR054236">
    <property type="entry name" value="DUF6963"/>
</dbReference>
<dbReference type="STRING" id="540747.SAMN04488031_11932"/>
<feature type="domain" description="DUF7259" evidence="2">
    <location>
        <begin position="228"/>
        <end position="304"/>
    </location>
</feature>
<keyword evidence="5" id="KW-1185">Reference proteome</keyword>
<dbReference type="EMBL" id="CP031599">
    <property type="protein sequence ID" value="QEW29796.1"/>
    <property type="molecule type" value="Genomic_DNA"/>
</dbReference>
<feature type="domain" description="DUF6963" evidence="1">
    <location>
        <begin position="2"/>
        <end position="220"/>
    </location>
</feature>
<evidence type="ECO:0000259" key="2">
    <source>
        <dbReference type="Pfam" id="PF23920"/>
    </source>
</evidence>
<geneLocation type="plasmid" evidence="4">
    <name>pRIdsm_01</name>
</geneLocation>
<dbReference type="Proteomes" id="UP000325785">
    <property type="component" value="Plasmid pRIdsm_01"/>
</dbReference>
<reference evidence="4 6" key="2">
    <citation type="submission" date="2018-08" db="EMBL/GenBank/DDBJ databases">
        <title>Genetic Globetrotter - A new plasmid hitch-hiking vast phylogenetic and geographic distances.</title>
        <authorList>
            <person name="Vollmers J."/>
            <person name="Petersen J."/>
        </authorList>
    </citation>
    <scope>NUCLEOTIDE SEQUENCE [LARGE SCALE GENOMIC DNA]</scope>
    <source>
        <strain evidence="4 6">DSM 26383</strain>
        <plasmid evidence="6">pridsm_01</plasmid>
        <plasmid evidence="4">pRIdsm_01</plasmid>
    </source>
</reference>
<geneLocation type="plasmid" evidence="6">
    <name>pridsm_01</name>
</geneLocation>
<evidence type="ECO:0000313" key="5">
    <source>
        <dbReference type="Proteomes" id="UP000051401"/>
    </source>
</evidence>
<evidence type="ECO:0000313" key="3">
    <source>
        <dbReference type="EMBL" id="KRS15079.1"/>
    </source>
</evidence>
<name>A0A0T5P1R2_9RHOB</name>
<dbReference type="KEGG" id="rid:RIdsm_05642"/>
<dbReference type="EMBL" id="LAXI01000028">
    <property type="protein sequence ID" value="KRS15079.1"/>
    <property type="molecule type" value="Genomic_DNA"/>
</dbReference>
<protein>
    <submittedName>
        <fullName evidence="3">Uncharacterized protein</fullName>
    </submittedName>
</protein>
<dbReference type="AlphaFoldDB" id="A0A0T5P1R2"/>
<dbReference type="OrthoDB" id="8420134at2"/>
<dbReference type="InterPro" id="IPR055683">
    <property type="entry name" value="DUF7259"/>
</dbReference>
<reference evidence="3 5" key="1">
    <citation type="submission" date="2015-04" db="EMBL/GenBank/DDBJ databases">
        <title>The draft genome sequence of Roseovarius indicus B108T.</title>
        <authorList>
            <person name="Li G."/>
            <person name="Lai Q."/>
            <person name="Shao Z."/>
            <person name="Yan P."/>
        </authorList>
    </citation>
    <scope>NUCLEOTIDE SEQUENCE [LARGE SCALE GENOMIC DNA]</scope>
    <source>
        <strain evidence="3 5">B108</strain>
    </source>
</reference>
<dbReference type="Proteomes" id="UP000051401">
    <property type="component" value="Unassembled WGS sequence"/>
</dbReference>
<organism evidence="3 5">
    <name type="scientific">Roseovarius indicus</name>
    <dbReference type="NCBI Taxonomy" id="540747"/>
    <lineage>
        <taxon>Bacteria</taxon>
        <taxon>Pseudomonadati</taxon>
        <taxon>Pseudomonadota</taxon>
        <taxon>Alphaproteobacteria</taxon>
        <taxon>Rhodobacterales</taxon>
        <taxon>Roseobacteraceae</taxon>
        <taxon>Roseovarius</taxon>
    </lineage>
</organism>
<dbReference type="Pfam" id="PF22288">
    <property type="entry name" value="DUF6963"/>
    <property type="match status" value="1"/>
</dbReference>
<accession>A0A0T5P1R2</accession>
<evidence type="ECO:0000313" key="6">
    <source>
        <dbReference type="Proteomes" id="UP000325785"/>
    </source>
</evidence>
<evidence type="ECO:0000259" key="1">
    <source>
        <dbReference type="Pfam" id="PF22288"/>
    </source>
</evidence>
<keyword evidence="4" id="KW-0614">Plasmid</keyword>
<proteinExistence type="predicted"/>
<evidence type="ECO:0000313" key="4">
    <source>
        <dbReference type="EMBL" id="QEW29796.1"/>
    </source>
</evidence>
<dbReference type="PATRIC" id="fig|540747.5.peg.3504"/>
<dbReference type="Pfam" id="PF23920">
    <property type="entry name" value="DUF7259"/>
    <property type="match status" value="1"/>
</dbReference>
<dbReference type="RefSeq" id="WP_057820999.1">
    <property type="nucleotide sequence ID" value="NZ_CP031599.1"/>
</dbReference>
<gene>
    <name evidence="4" type="ORF">RIdsm_05642</name>
    <name evidence="3" type="ORF">XM52_25730</name>
</gene>
<sequence length="313" mass="31720">MTVGIGAAGPNAGLAVFRALAAAEAVGDGAIGGFAVFAALTADGRLFRAETQRGGTATLFTEGETTGTPPPAQVATAPFAALMSSGPDRPEPLFQFLAASETGLVTGHRLPNTPGPDGRPVNEAVLRAMAEGRSAEEALDLVLERAPLIDAGMIALGPRRGLAARNSQLVAARPDLGSAMFNAEGASVAVLHNAITPAAELAPLVAAVALGVMAPPHAIAGHAVVRAGTPLAGGDAHRVILGPDGVATLVETTDPLILSGRHVCAAIYLGALVVREGTLLGRTVMEPNVLVEDGRILRMSGKDEVRIPYARAE</sequence>